<keyword evidence="3" id="KW-1185">Reference proteome</keyword>
<keyword evidence="1" id="KW-0812">Transmembrane</keyword>
<evidence type="ECO:0000313" key="3">
    <source>
        <dbReference type="Proteomes" id="UP000009891"/>
    </source>
</evidence>
<proteinExistence type="predicted"/>
<dbReference type="STRING" id="883156.HMPREF9282_01266"/>
<name>K9DLX1_9FIRM</name>
<dbReference type="RefSeq" id="WP_006556153.1">
    <property type="nucleotide sequence ID" value="NZ_JH992937.1"/>
</dbReference>
<comment type="caution">
    <text evidence="2">The sequence shown here is derived from an EMBL/GenBank/DDBJ whole genome shotgun (WGS) entry which is preliminary data.</text>
</comment>
<sequence length="182" mass="19969">MDNKRICYVLYAAIAVVLIVICTAFYINSREKIEQPKVVPQSTMSNPVELGKEIKVTPKQATEIVKAIPEAKPIITYTVAAPTVVQAANKTAEAIKNKNPEVPKAAIDNSDRTVVVPNEGKQKVDVYKINLNKEHKIKAGVTVIDDKVYPTVGYQAGRVEGLVQFDGSKIKGVTVMYTVAQW</sequence>
<dbReference type="HOGENOM" id="CLU_119490_0_0_9"/>
<protein>
    <submittedName>
        <fullName evidence="2">Uncharacterized protein</fullName>
    </submittedName>
</protein>
<evidence type="ECO:0000256" key="1">
    <source>
        <dbReference type="SAM" id="Phobius"/>
    </source>
</evidence>
<dbReference type="AlphaFoldDB" id="K9DLX1"/>
<evidence type="ECO:0000313" key="2">
    <source>
        <dbReference type="EMBL" id="EKU78360.1"/>
    </source>
</evidence>
<organism evidence="2 3">
    <name type="scientific">Veillonella seminalis ACS-216-V-Col6b</name>
    <dbReference type="NCBI Taxonomy" id="883156"/>
    <lineage>
        <taxon>Bacteria</taxon>
        <taxon>Bacillati</taxon>
        <taxon>Bacillota</taxon>
        <taxon>Negativicutes</taxon>
        <taxon>Veillonellales</taxon>
        <taxon>Veillonellaceae</taxon>
        <taxon>Veillonella</taxon>
    </lineage>
</organism>
<dbReference type="PATRIC" id="fig|883156.3.peg.1228"/>
<gene>
    <name evidence="2" type="ORF">HMPREF9282_01266</name>
</gene>
<keyword evidence="1" id="KW-0472">Membrane</keyword>
<dbReference type="Proteomes" id="UP000009891">
    <property type="component" value="Unassembled WGS sequence"/>
</dbReference>
<dbReference type="eggNOG" id="ENOG5032SAJ">
    <property type="taxonomic scope" value="Bacteria"/>
</dbReference>
<reference evidence="2 3" key="1">
    <citation type="submission" date="2012-09" db="EMBL/GenBank/DDBJ databases">
        <title>The Genome Sequence of Veillonella ratti ACS-216-V-COL6B.</title>
        <authorList>
            <consortium name="The Broad Institute Genome Sequencing Platform"/>
            <person name="Earl A."/>
            <person name="Ward D."/>
            <person name="Feldgarden M."/>
            <person name="Gevers D."/>
            <person name="Saerens B."/>
            <person name="Vaneechoutte M."/>
            <person name="Walker B."/>
            <person name="Young S.K."/>
            <person name="Zeng Q."/>
            <person name="Gargeya S."/>
            <person name="Fitzgerald M."/>
            <person name="Haas B."/>
            <person name="Abouelleil A."/>
            <person name="Alvarado L."/>
            <person name="Arachchi H.M."/>
            <person name="Berlin A."/>
            <person name="Chapman S.B."/>
            <person name="Goldberg J."/>
            <person name="Griggs A."/>
            <person name="Gujja S."/>
            <person name="Hansen M."/>
            <person name="Howarth C."/>
            <person name="Imamovic A."/>
            <person name="Larimer J."/>
            <person name="McCowen C."/>
            <person name="Montmayeur A."/>
            <person name="Murphy C."/>
            <person name="Neiman D."/>
            <person name="Pearson M."/>
            <person name="Priest M."/>
            <person name="Roberts A."/>
            <person name="Saif S."/>
            <person name="Shea T."/>
            <person name="Sisk P."/>
            <person name="Sykes S."/>
            <person name="Wortman J."/>
            <person name="Nusbaum C."/>
            <person name="Birren B."/>
        </authorList>
    </citation>
    <scope>NUCLEOTIDE SEQUENCE [LARGE SCALE GENOMIC DNA]</scope>
    <source>
        <strain evidence="2 3">ACS-216-V-Col6b</strain>
    </source>
</reference>
<dbReference type="OrthoDB" id="1665626at2"/>
<dbReference type="EMBL" id="AHAF01000008">
    <property type="protein sequence ID" value="EKU78360.1"/>
    <property type="molecule type" value="Genomic_DNA"/>
</dbReference>
<accession>K9DLX1</accession>
<keyword evidence="1" id="KW-1133">Transmembrane helix</keyword>
<feature type="transmembrane region" description="Helical" evidence="1">
    <location>
        <begin position="7"/>
        <end position="27"/>
    </location>
</feature>